<feature type="domain" description="HTH lysR-type" evidence="5">
    <location>
        <begin position="7"/>
        <end position="64"/>
    </location>
</feature>
<dbReference type="Gene3D" id="1.10.10.10">
    <property type="entry name" value="Winged helix-like DNA-binding domain superfamily/Winged helix DNA-binding domain"/>
    <property type="match status" value="1"/>
</dbReference>
<gene>
    <name evidence="6" type="ORF">EBB_05870</name>
</gene>
<proteinExistence type="inferred from homology"/>
<evidence type="ECO:0000313" key="6">
    <source>
        <dbReference type="EMBL" id="MBD9360062.1"/>
    </source>
</evidence>
<dbReference type="Pfam" id="PF00126">
    <property type="entry name" value="HTH_1"/>
    <property type="match status" value="1"/>
</dbReference>
<evidence type="ECO:0000259" key="5">
    <source>
        <dbReference type="PROSITE" id="PS50931"/>
    </source>
</evidence>
<evidence type="ECO:0000313" key="7">
    <source>
        <dbReference type="Proteomes" id="UP000641152"/>
    </source>
</evidence>
<dbReference type="InterPro" id="IPR036388">
    <property type="entry name" value="WH-like_DNA-bd_sf"/>
</dbReference>
<dbReference type="PANTHER" id="PTHR30118">
    <property type="entry name" value="HTH-TYPE TRANSCRIPTIONAL REGULATOR LEUO-RELATED"/>
    <property type="match status" value="1"/>
</dbReference>
<organism evidence="6 7">
    <name type="scientific">Methylomonas fluvii</name>
    <dbReference type="NCBI Taxonomy" id="1854564"/>
    <lineage>
        <taxon>Bacteria</taxon>
        <taxon>Pseudomonadati</taxon>
        <taxon>Pseudomonadota</taxon>
        <taxon>Gammaproteobacteria</taxon>
        <taxon>Methylococcales</taxon>
        <taxon>Methylococcaceae</taxon>
        <taxon>Methylomonas</taxon>
    </lineage>
</organism>
<dbReference type="SUPFAM" id="SSF53850">
    <property type="entry name" value="Periplasmic binding protein-like II"/>
    <property type="match status" value="1"/>
</dbReference>
<dbReference type="SUPFAM" id="SSF46785">
    <property type="entry name" value="Winged helix' DNA-binding domain"/>
    <property type="match status" value="1"/>
</dbReference>
<dbReference type="Proteomes" id="UP000641152">
    <property type="component" value="Unassembled WGS sequence"/>
</dbReference>
<comment type="similarity">
    <text evidence="1">Belongs to the LysR transcriptional regulatory family.</text>
</comment>
<dbReference type="InterPro" id="IPR036390">
    <property type="entry name" value="WH_DNA-bd_sf"/>
</dbReference>
<comment type="caution">
    <text evidence="6">The sequence shown here is derived from an EMBL/GenBank/DDBJ whole genome shotgun (WGS) entry which is preliminary data.</text>
</comment>
<dbReference type="InterPro" id="IPR000847">
    <property type="entry name" value="LysR_HTH_N"/>
</dbReference>
<dbReference type="RefSeq" id="WP_192392861.1">
    <property type="nucleotide sequence ID" value="NZ_CAJHIU010000001.1"/>
</dbReference>
<keyword evidence="4" id="KW-0804">Transcription</keyword>
<reference evidence="6 7" key="1">
    <citation type="submission" date="2020-09" db="EMBL/GenBank/DDBJ databases">
        <title>Methylomonas albis sp. nov. and Methylomonas fluvii sp. nov.: Two cold-adapted methanotrophs from the River Elbe and an amended description of Methylovulum psychrotolerans strain Eb1.</title>
        <authorList>
            <person name="Bussmann I.K."/>
            <person name="Klings K.-W."/>
            <person name="Warnstedt J."/>
            <person name="Hoppert M."/>
            <person name="Saborowski A."/>
            <person name="Horn F."/>
            <person name="Liebner S."/>
        </authorList>
    </citation>
    <scope>NUCLEOTIDE SEQUENCE [LARGE SCALE GENOMIC DNA]</scope>
    <source>
        <strain evidence="6 7">EbB</strain>
    </source>
</reference>
<protein>
    <submittedName>
        <fullName evidence="6">LysR family transcriptional regulator</fullName>
    </submittedName>
</protein>
<dbReference type="Pfam" id="PF03466">
    <property type="entry name" value="LysR_substrate"/>
    <property type="match status" value="1"/>
</dbReference>
<name>A0ABR9DAD3_9GAMM</name>
<keyword evidence="7" id="KW-1185">Reference proteome</keyword>
<evidence type="ECO:0000256" key="3">
    <source>
        <dbReference type="ARBA" id="ARBA00023125"/>
    </source>
</evidence>
<dbReference type="CDD" id="cd08417">
    <property type="entry name" value="PBP2_Nitroaromatics_like"/>
    <property type="match status" value="1"/>
</dbReference>
<keyword evidence="2" id="KW-0805">Transcription regulation</keyword>
<keyword evidence="3" id="KW-0238">DNA-binding</keyword>
<accession>A0ABR9DAD3</accession>
<sequence length="318" mass="35677">MADLKTFDMNLLIAFDLLMKERNVSRAAEKMFISQSAMSHVLQRLRQQLEDPLLVKTPAGMIPTLRALSLVEPVAAVLKEVESLIRAPTPFDPATCRRAFTIAATDYVEALLLPILAPRIARQAPGVDIHFKRTSSRFPINALEQSEIDLILGFEVMLNAPKHLHCERLFDDFMVCVARIGHPRVNTALTLEDYIDLPHILLSRTGAGIGQVDAWLAEHGRERRVALTVSHFLSASLIVAQTDMVMAFPKRIAEQFARNLPLQWVPLPLDLPHYDTVMVWHPLQDQDLANRWLRDEIRAACATLDHHSPNLGSPSSGK</sequence>
<dbReference type="PANTHER" id="PTHR30118:SF15">
    <property type="entry name" value="TRANSCRIPTIONAL REGULATORY PROTEIN"/>
    <property type="match status" value="1"/>
</dbReference>
<evidence type="ECO:0000256" key="1">
    <source>
        <dbReference type="ARBA" id="ARBA00009437"/>
    </source>
</evidence>
<dbReference type="InterPro" id="IPR037402">
    <property type="entry name" value="YidZ_PBP2"/>
</dbReference>
<evidence type="ECO:0000256" key="4">
    <source>
        <dbReference type="ARBA" id="ARBA00023163"/>
    </source>
</evidence>
<dbReference type="PROSITE" id="PS50931">
    <property type="entry name" value="HTH_LYSR"/>
    <property type="match status" value="1"/>
</dbReference>
<dbReference type="EMBL" id="JACXST010000001">
    <property type="protein sequence ID" value="MBD9360062.1"/>
    <property type="molecule type" value="Genomic_DNA"/>
</dbReference>
<evidence type="ECO:0000256" key="2">
    <source>
        <dbReference type="ARBA" id="ARBA00023015"/>
    </source>
</evidence>
<dbReference type="InterPro" id="IPR050389">
    <property type="entry name" value="LysR-type_TF"/>
</dbReference>
<dbReference type="Gene3D" id="3.40.190.10">
    <property type="entry name" value="Periplasmic binding protein-like II"/>
    <property type="match status" value="2"/>
</dbReference>
<dbReference type="InterPro" id="IPR005119">
    <property type="entry name" value="LysR_subst-bd"/>
</dbReference>